<keyword evidence="8" id="KW-1133">Transmembrane helix</keyword>
<dbReference type="Gene3D" id="3.30.565.10">
    <property type="entry name" value="Histidine kinase-like ATPase, C-terminal domain"/>
    <property type="match status" value="1"/>
</dbReference>
<proteinExistence type="predicted"/>
<feature type="transmembrane region" description="Helical" evidence="8">
    <location>
        <begin position="110"/>
        <end position="129"/>
    </location>
</feature>
<sequence>MRSVDRGAVTRAVVAAALVGFLGLYLYNFVRIERTGDLDALREYIFVLLLVVPPVVLAGCLLWMRDADIDGDLVVRLLPWMAGSTLMSVVGIWLTAYAVGASFDQGEQLLLVNVAAGFGISAGTIVGAMELKAIRRAHAQTRSELRTRRVERERERLLFLNSLLRHEVLNSANVIHGYAGLLHEDAAAGTRTAERLATIRDRSDDISVFISSIREILGQSERPTLEPVALRDVLLAEAERVEDSFEVSIDVRVAEGTVVLADDLVGTVFSNLLENAAVHAGDAPSVTVTATADAEATVVEVADDGVGLDEEAHRALFEPNPATTHGNGLYHVRNLVESYGGRIRVSSTDQGTVFAVEFRTAGRGGDADTRRSPASDSPDAVDGTEHPDAGNHDAERHDDADWFTVT</sequence>
<dbReference type="GeneID" id="81126585"/>
<dbReference type="GO" id="GO:0004673">
    <property type="term" value="F:protein histidine kinase activity"/>
    <property type="evidence" value="ECO:0007669"/>
    <property type="project" value="UniProtKB-EC"/>
</dbReference>
<dbReference type="PANTHER" id="PTHR44936">
    <property type="entry name" value="SENSOR PROTEIN CREC"/>
    <property type="match status" value="1"/>
</dbReference>
<dbReference type="InterPro" id="IPR004358">
    <property type="entry name" value="Sig_transdc_His_kin-like_C"/>
</dbReference>
<gene>
    <name evidence="10" type="ORF">ACFQL9_00990</name>
</gene>
<accession>A0ABD5W5N8</accession>
<evidence type="ECO:0000313" key="10">
    <source>
        <dbReference type="EMBL" id="MFC7068203.1"/>
    </source>
</evidence>
<feature type="transmembrane region" description="Helical" evidence="8">
    <location>
        <begin position="12"/>
        <end position="32"/>
    </location>
</feature>
<feature type="transmembrane region" description="Helical" evidence="8">
    <location>
        <begin position="77"/>
        <end position="98"/>
    </location>
</feature>
<keyword evidence="8" id="KW-0472">Membrane</keyword>
<dbReference type="RefSeq" id="WP_284031669.1">
    <property type="nucleotide sequence ID" value="NZ_CP126154.1"/>
</dbReference>
<keyword evidence="3" id="KW-0808">Transferase</keyword>
<evidence type="ECO:0000256" key="2">
    <source>
        <dbReference type="ARBA" id="ARBA00012438"/>
    </source>
</evidence>
<dbReference type="GO" id="GO:0005524">
    <property type="term" value="F:ATP binding"/>
    <property type="evidence" value="ECO:0007669"/>
    <property type="project" value="UniProtKB-KW"/>
</dbReference>
<dbReference type="InterPro" id="IPR003594">
    <property type="entry name" value="HATPase_dom"/>
</dbReference>
<keyword evidence="8" id="KW-0812">Transmembrane</keyword>
<name>A0ABD5W5N8_9EURY</name>
<evidence type="ECO:0000256" key="3">
    <source>
        <dbReference type="ARBA" id="ARBA00022679"/>
    </source>
</evidence>
<dbReference type="Pfam" id="PF02518">
    <property type="entry name" value="HATPase_c"/>
    <property type="match status" value="1"/>
</dbReference>
<dbReference type="EC" id="2.7.13.3" evidence="2"/>
<protein>
    <recommendedName>
        <fullName evidence="2">histidine kinase</fullName>
        <ecNumber evidence="2">2.7.13.3</ecNumber>
    </recommendedName>
</protein>
<comment type="caution">
    <text evidence="10">The sequence shown here is derived from an EMBL/GenBank/DDBJ whole genome shotgun (WGS) entry which is preliminary data.</text>
</comment>
<keyword evidence="4" id="KW-0547">Nucleotide-binding</keyword>
<dbReference type="SUPFAM" id="SSF55874">
    <property type="entry name" value="ATPase domain of HSP90 chaperone/DNA topoisomerase II/histidine kinase"/>
    <property type="match status" value="1"/>
</dbReference>
<organism evidence="10 11">
    <name type="scientific">Halobaculum lipolyticum</name>
    <dbReference type="NCBI Taxonomy" id="3032001"/>
    <lineage>
        <taxon>Archaea</taxon>
        <taxon>Methanobacteriati</taxon>
        <taxon>Methanobacteriota</taxon>
        <taxon>Stenosarchaea group</taxon>
        <taxon>Halobacteria</taxon>
        <taxon>Halobacteriales</taxon>
        <taxon>Haloferacaceae</taxon>
        <taxon>Halobaculum</taxon>
    </lineage>
</organism>
<evidence type="ECO:0000259" key="9">
    <source>
        <dbReference type="PROSITE" id="PS50109"/>
    </source>
</evidence>
<dbReference type="InterPro" id="IPR036890">
    <property type="entry name" value="HATPase_C_sf"/>
</dbReference>
<evidence type="ECO:0000256" key="4">
    <source>
        <dbReference type="ARBA" id="ARBA00022741"/>
    </source>
</evidence>
<feature type="compositionally biased region" description="Basic and acidic residues" evidence="7">
    <location>
        <begin position="383"/>
        <end position="400"/>
    </location>
</feature>
<dbReference type="EMBL" id="JBHTAH010000001">
    <property type="protein sequence ID" value="MFC7068203.1"/>
    <property type="molecule type" value="Genomic_DNA"/>
</dbReference>
<keyword evidence="11" id="KW-1185">Reference proteome</keyword>
<evidence type="ECO:0000256" key="1">
    <source>
        <dbReference type="ARBA" id="ARBA00000085"/>
    </source>
</evidence>
<comment type="catalytic activity">
    <reaction evidence="1">
        <text>ATP + protein L-histidine = ADP + protein N-phospho-L-histidine.</text>
        <dbReference type="EC" id="2.7.13.3"/>
    </reaction>
</comment>
<keyword evidence="6" id="KW-0067">ATP-binding</keyword>
<dbReference type="SMART" id="SM00387">
    <property type="entry name" value="HATPase_c"/>
    <property type="match status" value="1"/>
</dbReference>
<dbReference type="PROSITE" id="PS50109">
    <property type="entry name" value="HIS_KIN"/>
    <property type="match status" value="1"/>
</dbReference>
<feature type="region of interest" description="Disordered" evidence="7">
    <location>
        <begin position="362"/>
        <end position="406"/>
    </location>
</feature>
<dbReference type="Proteomes" id="UP001596461">
    <property type="component" value="Unassembled WGS sequence"/>
</dbReference>
<evidence type="ECO:0000313" key="11">
    <source>
        <dbReference type="Proteomes" id="UP001596461"/>
    </source>
</evidence>
<evidence type="ECO:0000256" key="5">
    <source>
        <dbReference type="ARBA" id="ARBA00022777"/>
    </source>
</evidence>
<feature type="transmembrane region" description="Helical" evidence="8">
    <location>
        <begin position="44"/>
        <end position="65"/>
    </location>
</feature>
<keyword evidence="5 10" id="KW-0418">Kinase</keyword>
<dbReference type="PANTHER" id="PTHR44936:SF10">
    <property type="entry name" value="SENSOR PROTEIN RSTB"/>
    <property type="match status" value="1"/>
</dbReference>
<evidence type="ECO:0000256" key="7">
    <source>
        <dbReference type="SAM" id="MobiDB-lite"/>
    </source>
</evidence>
<feature type="domain" description="Histidine kinase" evidence="9">
    <location>
        <begin position="163"/>
        <end position="362"/>
    </location>
</feature>
<reference evidence="10 11" key="1">
    <citation type="journal article" date="2019" name="Int. J. Syst. Evol. Microbiol.">
        <title>The Global Catalogue of Microorganisms (GCM) 10K type strain sequencing project: providing services to taxonomists for standard genome sequencing and annotation.</title>
        <authorList>
            <consortium name="The Broad Institute Genomics Platform"/>
            <consortium name="The Broad Institute Genome Sequencing Center for Infectious Disease"/>
            <person name="Wu L."/>
            <person name="Ma J."/>
        </authorList>
    </citation>
    <scope>NUCLEOTIDE SEQUENCE [LARGE SCALE GENOMIC DNA]</scope>
    <source>
        <strain evidence="10 11">DT31</strain>
    </source>
</reference>
<dbReference type="InterPro" id="IPR050980">
    <property type="entry name" value="2C_sensor_his_kinase"/>
</dbReference>
<dbReference type="InterPro" id="IPR005467">
    <property type="entry name" value="His_kinase_dom"/>
</dbReference>
<dbReference type="PRINTS" id="PR00344">
    <property type="entry name" value="BCTRLSENSOR"/>
</dbReference>
<dbReference type="AlphaFoldDB" id="A0ABD5W5N8"/>
<evidence type="ECO:0000256" key="6">
    <source>
        <dbReference type="ARBA" id="ARBA00022840"/>
    </source>
</evidence>
<evidence type="ECO:0000256" key="8">
    <source>
        <dbReference type="SAM" id="Phobius"/>
    </source>
</evidence>